<dbReference type="GO" id="GO:0006888">
    <property type="term" value="P:endoplasmic reticulum to Golgi vesicle-mediated transport"/>
    <property type="evidence" value="ECO:0007669"/>
    <property type="project" value="TreeGrafter"/>
</dbReference>
<dbReference type="CDD" id="cd14824">
    <property type="entry name" value="Longin"/>
    <property type="match status" value="1"/>
</dbReference>
<evidence type="ECO:0000259" key="9">
    <source>
        <dbReference type="PROSITE" id="PS50892"/>
    </source>
</evidence>
<dbReference type="PANTHER" id="PTHR45806">
    <property type="entry name" value="SYNAPTOBREVIN HOMOLOG YKT6"/>
    <property type="match status" value="1"/>
</dbReference>
<comment type="similarity">
    <text evidence="1">Belongs to the synaptobrevin family.</text>
</comment>
<dbReference type="SUPFAM" id="SSF58038">
    <property type="entry name" value="SNARE fusion complex"/>
    <property type="match status" value="1"/>
</dbReference>
<evidence type="ECO:0000256" key="3">
    <source>
        <dbReference type="ARBA" id="ARBA00023136"/>
    </source>
</evidence>
<dbReference type="GO" id="GO:0005794">
    <property type="term" value="C:Golgi apparatus"/>
    <property type="evidence" value="ECO:0007669"/>
    <property type="project" value="TreeGrafter"/>
</dbReference>
<keyword evidence="6" id="KW-0636">Prenylation</keyword>
<evidence type="ECO:0000256" key="4">
    <source>
        <dbReference type="ARBA" id="ARBA00023139"/>
    </source>
</evidence>
<dbReference type="InterPro" id="IPR010908">
    <property type="entry name" value="Longin_dom"/>
</dbReference>
<keyword evidence="4" id="KW-0564">Palmitate</keyword>
<reference evidence="10" key="1">
    <citation type="submission" date="2022-04" db="EMBL/GenBank/DDBJ databases">
        <title>A functionally conserved STORR gene fusion in Papaver species that diverged 16.8 million years ago.</title>
        <authorList>
            <person name="Catania T."/>
        </authorList>
    </citation>
    <scope>NUCLEOTIDE SEQUENCE</scope>
    <source>
        <strain evidence="10">S-188037</strain>
    </source>
</reference>
<evidence type="ECO:0000313" key="10">
    <source>
        <dbReference type="EMBL" id="KAI3863820.1"/>
    </source>
</evidence>
<accession>A0AAD4S5V8</accession>
<dbReference type="Gene3D" id="3.30.450.50">
    <property type="entry name" value="Longin domain"/>
    <property type="match status" value="1"/>
</dbReference>
<dbReference type="InterPro" id="IPR042855">
    <property type="entry name" value="V_SNARE_CC"/>
</dbReference>
<comment type="subcellular location">
    <subcellularLocation>
        <location evidence="7">Endomembrane system</location>
        <topology evidence="7">Lipid-anchor</topology>
        <orientation evidence="7">Cytoplasmic side</orientation>
    </subcellularLocation>
</comment>
<proteinExistence type="inferred from homology"/>
<evidence type="ECO:0000256" key="7">
    <source>
        <dbReference type="ARBA" id="ARBA00046278"/>
    </source>
</evidence>
<dbReference type="AlphaFoldDB" id="A0AAD4S5V8"/>
<protein>
    <recommendedName>
        <fullName evidence="9">V-SNARE coiled-coil homology domain-containing protein</fullName>
    </recommendedName>
</protein>
<dbReference type="SUPFAM" id="SSF64356">
    <property type="entry name" value="SNARE-like"/>
    <property type="match status" value="1"/>
</dbReference>
<evidence type="ECO:0000256" key="1">
    <source>
        <dbReference type="ARBA" id="ARBA00008025"/>
    </source>
</evidence>
<organism evidence="10 11">
    <name type="scientific">Papaver atlanticum</name>
    <dbReference type="NCBI Taxonomy" id="357466"/>
    <lineage>
        <taxon>Eukaryota</taxon>
        <taxon>Viridiplantae</taxon>
        <taxon>Streptophyta</taxon>
        <taxon>Embryophyta</taxon>
        <taxon>Tracheophyta</taxon>
        <taxon>Spermatophyta</taxon>
        <taxon>Magnoliopsida</taxon>
        <taxon>Ranunculales</taxon>
        <taxon>Papaveraceae</taxon>
        <taxon>Papaveroideae</taxon>
        <taxon>Papaver</taxon>
    </lineage>
</organism>
<keyword evidence="5" id="KW-0449">Lipoprotein</keyword>
<evidence type="ECO:0000256" key="2">
    <source>
        <dbReference type="ARBA" id="ARBA00022481"/>
    </source>
</evidence>
<keyword evidence="8" id="KW-0175">Coiled coil</keyword>
<evidence type="ECO:0000256" key="8">
    <source>
        <dbReference type="PROSITE-ProRule" id="PRU00290"/>
    </source>
</evidence>
<dbReference type="PROSITE" id="PS50892">
    <property type="entry name" value="V_SNARE"/>
    <property type="match status" value="1"/>
</dbReference>
<sequence length="189" mass="20941">MKITALLVLNCNEANPSSSSSSTSVEPNPIILVNACDLSKFGFFMRSGVREFIVFVGRTVAKGTLSGQRKSERIMCIGIMDDHYPVLSAFSLLHKVLDEYEKNFGDSWKTAQSDATQPWPYLTEAPTKFQDPAEADKFSDVQKELDETKFFLHETLDRLLAKGEKLDSLVGKSSDLSAANKTDQCCTIS</sequence>
<comment type="caution">
    <text evidence="10">The sequence shown here is derived from an EMBL/GenBank/DDBJ whole genome shotgun (WGS) entry which is preliminary data.</text>
</comment>
<dbReference type="GO" id="GO:0005484">
    <property type="term" value="F:SNAP receptor activity"/>
    <property type="evidence" value="ECO:0007669"/>
    <property type="project" value="TreeGrafter"/>
</dbReference>
<evidence type="ECO:0000256" key="5">
    <source>
        <dbReference type="ARBA" id="ARBA00023288"/>
    </source>
</evidence>
<dbReference type="Gene3D" id="1.20.5.110">
    <property type="match status" value="1"/>
</dbReference>
<feature type="domain" description="V-SNARE coiled-coil homology" evidence="9">
    <location>
        <begin position="137"/>
        <end position="189"/>
    </location>
</feature>
<dbReference type="InterPro" id="IPR011012">
    <property type="entry name" value="Longin-like_dom_sf"/>
</dbReference>
<evidence type="ECO:0000313" key="11">
    <source>
        <dbReference type="Proteomes" id="UP001202328"/>
    </source>
</evidence>
<dbReference type="EMBL" id="JAJJMB010014022">
    <property type="protein sequence ID" value="KAI3863820.1"/>
    <property type="molecule type" value="Genomic_DNA"/>
</dbReference>
<dbReference type="Proteomes" id="UP001202328">
    <property type="component" value="Unassembled WGS sequence"/>
</dbReference>
<dbReference type="PANTHER" id="PTHR45806:SF1">
    <property type="entry name" value="SYNAPTOBREVIN HOMOLOG YKT6"/>
    <property type="match status" value="1"/>
</dbReference>
<gene>
    <name evidence="10" type="ORF">MKW98_031412</name>
</gene>
<keyword evidence="2" id="KW-0488">Methylation</keyword>
<keyword evidence="11" id="KW-1185">Reference proteome</keyword>
<keyword evidence="3" id="KW-0472">Membrane</keyword>
<name>A0AAD4S5V8_9MAGN</name>
<evidence type="ECO:0000256" key="6">
    <source>
        <dbReference type="ARBA" id="ARBA00023289"/>
    </source>
</evidence>